<keyword evidence="2" id="KW-1185">Reference proteome</keyword>
<sequence>MNFPDSSSCSRGFEEHPTELYHVAGSANRFAFKFEEMFWSRYQDLDFSTQAAGSMDNPLAVGILIDKRTALSPSSMPPSSSGAPQIEEPHLMRSICTAAAHDEYAAREFSPVINGVLDLSLGRQV</sequence>
<proteinExistence type="predicted"/>
<organism evidence="1 2">
    <name type="scientific">Rhizopogon vesiculosus</name>
    <dbReference type="NCBI Taxonomy" id="180088"/>
    <lineage>
        <taxon>Eukaryota</taxon>
        <taxon>Fungi</taxon>
        <taxon>Dikarya</taxon>
        <taxon>Basidiomycota</taxon>
        <taxon>Agaricomycotina</taxon>
        <taxon>Agaricomycetes</taxon>
        <taxon>Agaricomycetidae</taxon>
        <taxon>Boletales</taxon>
        <taxon>Suillineae</taxon>
        <taxon>Rhizopogonaceae</taxon>
        <taxon>Rhizopogon</taxon>
    </lineage>
</organism>
<gene>
    <name evidence="1" type="ORF">AZE42_10862</name>
</gene>
<name>A0A1J8QUI2_9AGAM</name>
<comment type="caution">
    <text evidence="1">The sequence shown here is derived from an EMBL/GenBank/DDBJ whole genome shotgun (WGS) entry which is preliminary data.</text>
</comment>
<evidence type="ECO:0000313" key="2">
    <source>
        <dbReference type="Proteomes" id="UP000183567"/>
    </source>
</evidence>
<dbReference type="AlphaFoldDB" id="A0A1J8QUI2"/>
<protein>
    <submittedName>
        <fullName evidence="1">Uncharacterized protein</fullName>
    </submittedName>
</protein>
<evidence type="ECO:0000313" key="1">
    <source>
        <dbReference type="EMBL" id="OJA15324.1"/>
    </source>
</evidence>
<dbReference type="EMBL" id="LVVM01003194">
    <property type="protein sequence ID" value="OJA15324.1"/>
    <property type="molecule type" value="Genomic_DNA"/>
</dbReference>
<dbReference type="Proteomes" id="UP000183567">
    <property type="component" value="Unassembled WGS sequence"/>
</dbReference>
<reference evidence="1 2" key="1">
    <citation type="submission" date="2016-03" db="EMBL/GenBank/DDBJ databases">
        <title>Comparative genomics of the ectomycorrhizal sister species Rhizopogon vinicolor and Rhizopogon vesiculosus (Basidiomycota: Boletales) reveals a divergence of the mating type B locus.</title>
        <authorList>
            <person name="Mujic A.B."/>
            <person name="Kuo A."/>
            <person name="Tritt A."/>
            <person name="Lipzen A."/>
            <person name="Chen C."/>
            <person name="Johnson J."/>
            <person name="Sharma A."/>
            <person name="Barry K."/>
            <person name="Grigoriev I.V."/>
            <person name="Spatafora J.W."/>
        </authorList>
    </citation>
    <scope>NUCLEOTIDE SEQUENCE [LARGE SCALE GENOMIC DNA]</scope>
    <source>
        <strain evidence="1 2">AM-OR11-056</strain>
    </source>
</reference>
<accession>A0A1J8QUI2</accession>